<sequence length="86" mass="9260">MLDNDSADFSSFTEVQKHTDICTDGCVCLPPLPLIDAGKYACALAPKTTPRCIPATTIYEQLPKKKDANLAARSGGYEALGWGVHF</sequence>
<keyword evidence="2" id="KW-1185">Reference proteome</keyword>
<dbReference type="EMBL" id="JAUIQD010000005">
    <property type="protein sequence ID" value="KAK3348896.1"/>
    <property type="molecule type" value="Genomic_DNA"/>
</dbReference>
<evidence type="ECO:0000313" key="1">
    <source>
        <dbReference type="EMBL" id="KAK3348896.1"/>
    </source>
</evidence>
<evidence type="ECO:0000313" key="2">
    <source>
        <dbReference type="Proteomes" id="UP001275084"/>
    </source>
</evidence>
<comment type="caution">
    <text evidence="1">The sequence shown here is derived from an EMBL/GenBank/DDBJ whole genome shotgun (WGS) entry which is preliminary data.</text>
</comment>
<reference evidence="1" key="1">
    <citation type="journal article" date="2023" name="Mol. Phylogenet. Evol.">
        <title>Genome-scale phylogeny and comparative genomics of the fungal order Sordariales.</title>
        <authorList>
            <person name="Hensen N."/>
            <person name="Bonometti L."/>
            <person name="Westerberg I."/>
            <person name="Brannstrom I.O."/>
            <person name="Guillou S."/>
            <person name="Cros-Aarteil S."/>
            <person name="Calhoun S."/>
            <person name="Haridas S."/>
            <person name="Kuo A."/>
            <person name="Mondo S."/>
            <person name="Pangilinan J."/>
            <person name="Riley R."/>
            <person name="LaButti K."/>
            <person name="Andreopoulos B."/>
            <person name="Lipzen A."/>
            <person name="Chen C."/>
            <person name="Yan M."/>
            <person name="Daum C."/>
            <person name="Ng V."/>
            <person name="Clum A."/>
            <person name="Steindorff A."/>
            <person name="Ohm R.A."/>
            <person name="Martin F."/>
            <person name="Silar P."/>
            <person name="Natvig D.O."/>
            <person name="Lalanne C."/>
            <person name="Gautier V."/>
            <person name="Ament-Velasquez S.L."/>
            <person name="Kruys A."/>
            <person name="Hutchinson M.I."/>
            <person name="Powell A.J."/>
            <person name="Barry K."/>
            <person name="Miller A.N."/>
            <person name="Grigoriev I.V."/>
            <person name="Debuchy R."/>
            <person name="Gladieux P."/>
            <person name="Hiltunen Thoren M."/>
            <person name="Johannesson H."/>
        </authorList>
    </citation>
    <scope>NUCLEOTIDE SEQUENCE</scope>
    <source>
        <strain evidence="1">CBS 955.72</strain>
    </source>
</reference>
<proteinExistence type="predicted"/>
<gene>
    <name evidence="1" type="ORF">B0T25DRAFT_569563</name>
</gene>
<reference evidence="1" key="2">
    <citation type="submission" date="2023-06" db="EMBL/GenBank/DDBJ databases">
        <authorList>
            <consortium name="Lawrence Berkeley National Laboratory"/>
            <person name="Haridas S."/>
            <person name="Hensen N."/>
            <person name="Bonometti L."/>
            <person name="Westerberg I."/>
            <person name="Brannstrom I.O."/>
            <person name="Guillou S."/>
            <person name="Cros-Aarteil S."/>
            <person name="Calhoun S."/>
            <person name="Kuo A."/>
            <person name="Mondo S."/>
            <person name="Pangilinan J."/>
            <person name="Riley R."/>
            <person name="Labutti K."/>
            <person name="Andreopoulos B."/>
            <person name="Lipzen A."/>
            <person name="Chen C."/>
            <person name="Yanf M."/>
            <person name="Daum C."/>
            <person name="Ng V."/>
            <person name="Clum A."/>
            <person name="Steindorff A."/>
            <person name="Ohm R."/>
            <person name="Martin F."/>
            <person name="Silar P."/>
            <person name="Natvig D."/>
            <person name="Lalanne C."/>
            <person name="Gautier V."/>
            <person name="Ament-Velasquez S.L."/>
            <person name="Kruys A."/>
            <person name="Hutchinson M.I."/>
            <person name="Powell A.J."/>
            <person name="Barry K."/>
            <person name="Miller A.N."/>
            <person name="Grigoriev I.V."/>
            <person name="Debuchy R."/>
            <person name="Gladieux P."/>
            <person name="Thoren M.H."/>
            <person name="Johannesson H."/>
        </authorList>
    </citation>
    <scope>NUCLEOTIDE SEQUENCE</scope>
    <source>
        <strain evidence="1">CBS 955.72</strain>
    </source>
</reference>
<protein>
    <submittedName>
        <fullName evidence="1">Uncharacterized protein</fullName>
    </submittedName>
</protein>
<dbReference type="AlphaFoldDB" id="A0AAJ0MBU1"/>
<accession>A0AAJ0MBU1</accession>
<name>A0AAJ0MBU1_9PEZI</name>
<dbReference type="Proteomes" id="UP001275084">
    <property type="component" value="Unassembled WGS sequence"/>
</dbReference>
<organism evidence="1 2">
    <name type="scientific">Lasiosphaeria hispida</name>
    <dbReference type="NCBI Taxonomy" id="260671"/>
    <lineage>
        <taxon>Eukaryota</taxon>
        <taxon>Fungi</taxon>
        <taxon>Dikarya</taxon>
        <taxon>Ascomycota</taxon>
        <taxon>Pezizomycotina</taxon>
        <taxon>Sordariomycetes</taxon>
        <taxon>Sordariomycetidae</taxon>
        <taxon>Sordariales</taxon>
        <taxon>Lasiosphaeriaceae</taxon>
        <taxon>Lasiosphaeria</taxon>
    </lineage>
</organism>